<evidence type="ECO:0000313" key="1">
    <source>
        <dbReference type="EMBL" id="MBV2129335.1"/>
    </source>
</evidence>
<keyword evidence="2" id="KW-1185">Reference proteome</keyword>
<dbReference type="Proteomes" id="UP000704611">
    <property type="component" value="Unassembled WGS sequence"/>
</dbReference>
<protein>
    <submittedName>
        <fullName evidence="1">Uncharacterized protein</fullName>
    </submittedName>
</protein>
<reference evidence="1 2" key="1">
    <citation type="submission" date="2021-06" db="EMBL/GenBank/DDBJ databases">
        <title>Rheinheimera indica sp. nov., isolated from deep-sea sediment.</title>
        <authorList>
            <person name="Wang Z."/>
            <person name="Zhang X.-Y."/>
        </authorList>
    </citation>
    <scope>NUCLEOTIDE SEQUENCE [LARGE SCALE GENOMIC DNA]</scope>
    <source>
        <strain evidence="1 2">SM2107</strain>
    </source>
</reference>
<accession>A0ABS6MKI6</accession>
<proteinExistence type="predicted"/>
<sequence>MPEGVQAHAGRSEVNFANVYYSEDCDLDYQLNLQLDGDMLFQSNHSAYPSFRAKWRLSDYPYIQLYQEAPYLNLYYQIEPSESSDILGTVIVIRLLPLSTPMRLPACKLVHGIRG</sequence>
<organism evidence="1 2">
    <name type="scientific">Arsukibacterium indicum</name>
    <dbReference type="NCBI Taxonomy" id="2848612"/>
    <lineage>
        <taxon>Bacteria</taxon>
        <taxon>Pseudomonadati</taxon>
        <taxon>Pseudomonadota</taxon>
        <taxon>Gammaproteobacteria</taxon>
        <taxon>Chromatiales</taxon>
        <taxon>Chromatiaceae</taxon>
        <taxon>Arsukibacterium</taxon>
    </lineage>
</organism>
<name>A0ABS6MKI6_9GAMM</name>
<dbReference type="EMBL" id="JAHRID010000003">
    <property type="protein sequence ID" value="MBV2129335.1"/>
    <property type="molecule type" value="Genomic_DNA"/>
</dbReference>
<dbReference type="RefSeq" id="WP_217668949.1">
    <property type="nucleotide sequence ID" value="NZ_JAHRID010000003.1"/>
</dbReference>
<comment type="caution">
    <text evidence="1">The sequence shown here is derived from an EMBL/GenBank/DDBJ whole genome shotgun (WGS) entry which is preliminary data.</text>
</comment>
<gene>
    <name evidence="1" type="ORF">KQY15_09530</name>
</gene>
<evidence type="ECO:0000313" key="2">
    <source>
        <dbReference type="Proteomes" id="UP000704611"/>
    </source>
</evidence>